<dbReference type="OrthoDB" id="505607at2759"/>
<dbReference type="CDD" id="cd00229">
    <property type="entry name" value="SGNH_hydrolase"/>
    <property type="match status" value="1"/>
</dbReference>
<organism evidence="1 2">
    <name type="scientific">Cadophora malorum</name>
    <dbReference type="NCBI Taxonomy" id="108018"/>
    <lineage>
        <taxon>Eukaryota</taxon>
        <taxon>Fungi</taxon>
        <taxon>Dikarya</taxon>
        <taxon>Ascomycota</taxon>
        <taxon>Pezizomycotina</taxon>
        <taxon>Leotiomycetes</taxon>
        <taxon>Helotiales</taxon>
        <taxon>Ploettnerulaceae</taxon>
        <taxon>Cadophora</taxon>
    </lineage>
</organism>
<protein>
    <recommendedName>
        <fullName evidence="3">SGNH hydrolase-type esterase domain-containing protein</fullName>
    </recommendedName>
</protein>
<accession>A0A8H7W6A4</accession>
<dbReference type="InterPro" id="IPR036514">
    <property type="entry name" value="SGNH_hydro_sf"/>
</dbReference>
<dbReference type="AlphaFoldDB" id="A0A8H7W6A4"/>
<evidence type="ECO:0000313" key="2">
    <source>
        <dbReference type="Proteomes" id="UP000664132"/>
    </source>
</evidence>
<keyword evidence="2" id="KW-1185">Reference proteome</keyword>
<proteinExistence type="predicted"/>
<gene>
    <name evidence="1" type="ORF">IFR04_008165</name>
</gene>
<evidence type="ECO:0008006" key="3">
    <source>
        <dbReference type="Google" id="ProtNLM"/>
    </source>
</evidence>
<sequence length="237" mass="26714">MSSPDNTQERTNLPPELLQQLTTLAKSKNRSYQTCHETTHLPILKNTKSLSVVLLADSMFERFLITGSAAHVAKLSSSFNARCGGGKISNVIYRLLIMLPYLPSDVQVWVLMMGTNDLVKKRAVKDIDVEAYGVLVRALLKVTPRSRVLVCGVFERRDVLDECVEVTNGKLRGMVGELNGKEVGNRVSWLEPPKIEREKHLDDHMHLNKKGYGIWDEVLVRRTKEMLGEGCKVEWGI</sequence>
<evidence type="ECO:0000313" key="1">
    <source>
        <dbReference type="EMBL" id="KAG4418720.1"/>
    </source>
</evidence>
<comment type="caution">
    <text evidence="1">The sequence shown here is derived from an EMBL/GenBank/DDBJ whole genome shotgun (WGS) entry which is preliminary data.</text>
</comment>
<dbReference type="Proteomes" id="UP000664132">
    <property type="component" value="Unassembled WGS sequence"/>
</dbReference>
<dbReference type="SUPFAM" id="SSF52266">
    <property type="entry name" value="SGNH hydrolase"/>
    <property type="match status" value="1"/>
</dbReference>
<name>A0A8H7W6A4_9HELO</name>
<dbReference type="EMBL" id="JAFJYH010000122">
    <property type="protein sequence ID" value="KAG4418720.1"/>
    <property type="molecule type" value="Genomic_DNA"/>
</dbReference>
<reference evidence="1" key="1">
    <citation type="submission" date="2021-02" db="EMBL/GenBank/DDBJ databases">
        <title>Genome sequence Cadophora malorum strain M34.</title>
        <authorList>
            <person name="Stefanovic E."/>
            <person name="Vu D."/>
            <person name="Scully C."/>
            <person name="Dijksterhuis J."/>
            <person name="Roader J."/>
            <person name="Houbraken J."/>
        </authorList>
    </citation>
    <scope>NUCLEOTIDE SEQUENCE</scope>
    <source>
        <strain evidence="1">M34</strain>
    </source>
</reference>
<dbReference type="Gene3D" id="3.40.50.1110">
    <property type="entry name" value="SGNH hydrolase"/>
    <property type="match status" value="1"/>
</dbReference>